<name>K1Q9B8_MAGGI</name>
<dbReference type="InParanoid" id="K1Q9B8"/>
<gene>
    <name evidence="4" type="ORF">CGI_10004519</name>
</gene>
<dbReference type="SFLD" id="SFLDS00019">
    <property type="entry name" value="Glutathione_Transferase_(cytos"/>
    <property type="match status" value="1"/>
</dbReference>
<dbReference type="PANTHER" id="PTHR12289:SF41">
    <property type="entry name" value="FAILED AXON CONNECTIONS-RELATED"/>
    <property type="match status" value="1"/>
</dbReference>
<comment type="similarity">
    <text evidence="1">Belongs to the FAX family.</text>
</comment>
<dbReference type="HOGENOM" id="CLU_044137_1_0_1"/>
<evidence type="ECO:0000259" key="2">
    <source>
        <dbReference type="Pfam" id="PF17171"/>
    </source>
</evidence>
<dbReference type="InterPro" id="IPR050931">
    <property type="entry name" value="Mito_Protein_Transport_Metaxin"/>
</dbReference>
<proteinExistence type="inferred from homology"/>
<dbReference type="FunCoup" id="K1Q9B8">
    <property type="interactions" value="607"/>
</dbReference>
<dbReference type="InterPro" id="IPR026928">
    <property type="entry name" value="FAX/IsoI-like"/>
</dbReference>
<organism evidence="4">
    <name type="scientific">Magallana gigas</name>
    <name type="common">Pacific oyster</name>
    <name type="synonym">Crassostrea gigas</name>
    <dbReference type="NCBI Taxonomy" id="29159"/>
    <lineage>
        <taxon>Eukaryota</taxon>
        <taxon>Metazoa</taxon>
        <taxon>Spiralia</taxon>
        <taxon>Lophotrochozoa</taxon>
        <taxon>Mollusca</taxon>
        <taxon>Bivalvia</taxon>
        <taxon>Autobranchia</taxon>
        <taxon>Pteriomorphia</taxon>
        <taxon>Ostreida</taxon>
        <taxon>Ostreoidea</taxon>
        <taxon>Ostreidae</taxon>
        <taxon>Magallana</taxon>
    </lineage>
</organism>
<reference evidence="4" key="1">
    <citation type="journal article" date="2012" name="Nature">
        <title>The oyster genome reveals stress adaptation and complexity of shell formation.</title>
        <authorList>
            <person name="Zhang G."/>
            <person name="Fang X."/>
            <person name="Guo X."/>
            <person name="Li L."/>
            <person name="Luo R."/>
            <person name="Xu F."/>
            <person name="Yang P."/>
            <person name="Zhang L."/>
            <person name="Wang X."/>
            <person name="Qi H."/>
            <person name="Xiong Z."/>
            <person name="Que H."/>
            <person name="Xie Y."/>
            <person name="Holland P.W."/>
            <person name="Paps J."/>
            <person name="Zhu Y."/>
            <person name="Wu F."/>
            <person name="Chen Y."/>
            <person name="Wang J."/>
            <person name="Peng C."/>
            <person name="Meng J."/>
            <person name="Yang L."/>
            <person name="Liu J."/>
            <person name="Wen B."/>
            <person name="Zhang N."/>
            <person name="Huang Z."/>
            <person name="Zhu Q."/>
            <person name="Feng Y."/>
            <person name="Mount A."/>
            <person name="Hedgecock D."/>
            <person name="Xu Z."/>
            <person name="Liu Y."/>
            <person name="Domazet-Loso T."/>
            <person name="Du Y."/>
            <person name="Sun X."/>
            <person name="Zhang S."/>
            <person name="Liu B."/>
            <person name="Cheng P."/>
            <person name="Jiang X."/>
            <person name="Li J."/>
            <person name="Fan D."/>
            <person name="Wang W."/>
            <person name="Fu W."/>
            <person name="Wang T."/>
            <person name="Wang B."/>
            <person name="Zhang J."/>
            <person name="Peng Z."/>
            <person name="Li Y."/>
            <person name="Li N."/>
            <person name="Wang J."/>
            <person name="Chen M."/>
            <person name="He Y."/>
            <person name="Tan F."/>
            <person name="Song X."/>
            <person name="Zheng Q."/>
            <person name="Huang R."/>
            <person name="Yang H."/>
            <person name="Du X."/>
            <person name="Chen L."/>
            <person name="Yang M."/>
            <person name="Gaffney P.M."/>
            <person name="Wang S."/>
            <person name="Luo L."/>
            <person name="She Z."/>
            <person name="Ming Y."/>
            <person name="Huang W."/>
            <person name="Zhang S."/>
            <person name="Huang B."/>
            <person name="Zhang Y."/>
            <person name="Qu T."/>
            <person name="Ni P."/>
            <person name="Miao G."/>
            <person name="Wang J."/>
            <person name="Wang Q."/>
            <person name="Steinberg C.E."/>
            <person name="Wang H."/>
            <person name="Li N."/>
            <person name="Qian L."/>
            <person name="Zhang G."/>
            <person name="Li Y."/>
            <person name="Yang H."/>
            <person name="Liu X."/>
            <person name="Wang J."/>
            <person name="Yin Y."/>
            <person name="Wang J."/>
        </authorList>
    </citation>
    <scope>NUCLEOTIDE SEQUENCE [LARGE SCALE GENOMIC DNA]</scope>
    <source>
        <strain evidence="4">05x7-T-G4-1.051#20</strain>
    </source>
</reference>
<dbReference type="AlphaFoldDB" id="K1Q9B8"/>
<evidence type="ECO:0000259" key="3">
    <source>
        <dbReference type="Pfam" id="PF17172"/>
    </source>
</evidence>
<dbReference type="Pfam" id="PF17172">
    <property type="entry name" value="GST_N_4"/>
    <property type="match status" value="1"/>
</dbReference>
<feature type="domain" description="Metaxin glutathione S-transferase" evidence="2">
    <location>
        <begin position="149"/>
        <end position="210"/>
    </location>
</feature>
<dbReference type="PANTHER" id="PTHR12289">
    <property type="entry name" value="METAXIN RELATED"/>
    <property type="match status" value="1"/>
</dbReference>
<dbReference type="Gene3D" id="1.20.1050.10">
    <property type="match status" value="1"/>
</dbReference>
<dbReference type="InterPro" id="IPR040079">
    <property type="entry name" value="Glutathione_S-Trfase"/>
</dbReference>
<feature type="domain" description="Thioredoxin-like fold" evidence="3">
    <location>
        <begin position="42"/>
        <end position="95"/>
    </location>
</feature>
<dbReference type="CDD" id="cd03193">
    <property type="entry name" value="GST_C_Metaxin"/>
    <property type="match status" value="1"/>
</dbReference>
<dbReference type="InterPro" id="IPR036282">
    <property type="entry name" value="Glutathione-S-Trfase_C_sf"/>
</dbReference>
<dbReference type="InterPro" id="IPR012336">
    <property type="entry name" value="Thioredoxin-like_fold"/>
</dbReference>
<sequence>MAALNKEPRFRSMEYESRKAYPSNTIIHHQIGRGPYAPSITPFAVKLETYLRMAKVPYLNENDSVTNRSSKGKLTWIEYNGQEVADSEFCIQTVALQRWVYDPKHGIDVRKFLNIPWPMFYMVGNLVKKQSYAQGVGRHSEEEVLQVMDEDLMALSKFLGMKKFMLGEQASQTDCAVFGMLSQIHWHSFGGTGETLYKKYPNLSAYCERMKAKFWPDWNECITEGWTRTASK</sequence>
<protein>
    <recommendedName>
        <fullName evidence="5">Failed axon connections-like protein</fullName>
    </recommendedName>
</protein>
<evidence type="ECO:0000256" key="1">
    <source>
        <dbReference type="ARBA" id="ARBA00006475"/>
    </source>
</evidence>
<dbReference type="Pfam" id="PF17171">
    <property type="entry name" value="GST_C_6"/>
    <property type="match status" value="1"/>
</dbReference>
<evidence type="ECO:0008006" key="5">
    <source>
        <dbReference type="Google" id="ProtNLM"/>
    </source>
</evidence>
<accession>K1Q9B8</accession>
<dbReference type="EMBL" id="JH815947">
    <property type="protein sequence ID" value="EKC30533.1"/>
    <property type="molecule type" value="Genomic_DNA"/>
</dbReference>
<dbReference type="SFLD" id="SFLDG01200">
    <property type="entry name" value="SUF1.1"/>
    <property type="match status" value="1"/>
</dbReference>
<dbReference type="GO" id="GO:0005737">
    <property type="term" value="C:cytoplasm"/>
    <property type="evidence" value="ECO:0007669"/>
    <property type="project" value="TreeGrafter"/>
</dbReference>
<dbReference type="SFLD" id="SFLDG01180">
    <property type="entry name" value="SUF1"/>
    <property type="match status" value="1"/>
</dbReference>
<evidence type="ECO:0000313" key="4">
    <source>
        <dbReference type="EMBL" id="EKC30533.1"/>
    </source>
</evidence>
<dbReference type="SUPFAM" id="SSF47616">
    <property type="entry name" value="GST C-terminal domain-like"/>
    <property type="match status" value="1"/>
</dbReference>
<dbReference type="InterPro" id="IPR033468">
    <property type="entry name" value="Metaxin_GST"/>
</dbReference>